<dbReference type="Proteomes" id="UP000243723">
    <property type="component" value="Unassembled WGS sequence"/>
</dbReference>
<dbReference type="InterPro" id="IPR036047">
    <property type="entry name" value="F-box-like_dom_sf"/>
</dbReference>
<dbReference type="GO" id="GO:0005085">
    <property type="term" value="F:guanyl-nucleotide exchange factor activity"/>
    <property type="evidence" value="ECO:0007669"/>
    <property type="project" value="TreeGrafter"/>
</dbReference>
<proteinExistence type="predicted"/>
<feature type="compositionally biased region" description="Pro residues" evidence="2">
    <location>
        <begin position="700"/>
        <end position="715"/>
    </location>
</feature>
<dbReference type="GO" id="GO:0005737">
    <property type="term" value="C:cytoplasm"/>
    <property type="evidence" value="ECO:0007669"/>
    <property type="project" value="TreeGrafter"/>
</dbReference>
<evidence type="ECO:0000313" key="5">
    <source>
        <dbReference type="Proteomes" id="UP000243723"/>
    </source>
</evidence>
<accession>A0A2P7Z456</accession>
<comment type="caution">
    <text evidence="4">The sequence shown here is derived from an EMBL/GenBank/DDBJ whole genome shotgun (WGS) entry which is preliminary data.</text>
</comment>
<feature type="region of interest" description="Disordered" evidence="2">
    <location>
        <begin position="629"/>
        <end position="651"/>
    </location>
</feature>
<feature type="compositionally biased region" description="Low complexity" evidence="2">
    <location>
        <begin position="790"/>
        <end position="821"/>
    </location>
</feature>
<dbReference type="SUPFAM" id="SSF50985">
    <property type="entry name" value="RCC1/BLIP-II"/>
    <property type="match status" value="1"/>
</dbReference>
<feature type="compositionally biased region" description="Pro residues" evidence="2">
    <location>
        <begin position="673"/>
        <end position="683"/>
    </location>
</feature>
<evidence type="ECO:0000256" key="1">
    <source>
        <dbReference type="PROSITE-ProRule" id="PRU00235"/>
    </source>
</evidence>
<dbReference type="STRING" id="40998.A0A2P7Z456"/>
<name>A0A2P7Z456_9PEZI</name>
<sequence length="887" mass="98438">MTTTFSDLPLDILLLITSHLDVPTFLSLTSTCSSLSTPSLSHHSAFWLTAVRSTFRVPNQPVVSHDGLRWKKLYKRLLTQTRPYTWGSNSKGQLGHSYLSADEIHAIPPAERMRRARRSRQISWPETMDAEGGIIADLQAGGWSTSYLTSKGCLYTAGVIDGMRISGSPPRPQIGRARPERLRYPEGWTDPADRYETETAVRQFSAGRAHVLGLSDAGRIWSWWDVGETGVMVKLLNVDLNERGNANGRSLVKKVVAGWNKSAALIKEKGIVIWEPAERGARGYEHEDTILVLQTATVPNTGFERGQAGRSRRVDGSSPDEEVGEVLDFIVLEHCVIFNTHHGRVFASWIDDGRPRALPLFELFPHVNEEGSPPHKDGEGRLRDSEFVTDVQGTFRNFALFMKNGEVLNGTQDTIHDWIQEPRTRTRTQLIRVPALQSTGVIKLAFGDHHFLALHKDGFITSYGTESQACGSLGLGGNRDPEGRLRGIRYAGLAGDGKLVPHAYTTGRRVWFEPEKRQWIKFLASGGIDPQEAVERIRLCSAPLVQAEVSEWIEKEGNAWEEKFARPLEEAKSSDASTTSFRTAQESTDDNLSPYFALSVTAAGWHSGALVLVNESAAAQIREDCIVHEPLPFSDPPPQPQPTPTQDHPQQGIIPTLLTNIAWFLGLTTQPENPNPDPAPPIFANPRIRFPPHRLDPSRQMPPEPVQPAQQPPGPEAQEENVWDPNDDPANPRQGGPPPPQPGAAPVPGPTHRPPGPITGHGPAQRIARSREEAQERIRAQEEVDRGRYQGQSPANQGQNQNQNQNRNQQPPNQGQGQPQGERPRRAFTDPVNHGAAPDKDSRWVWAYDSFPRLRLSDGREMPGEIEFAEWRGGRPEWDLGFTGYSG</sequence>
<feature type="domain" description="F-box" evidence="3">
    <location>
        <begin position="2"/>
        <end position="50"/>
    </location>
</feature>
<dbReference type="InterPro" id="IPR009091">
    <property type="entry name" value="RCC1/BLIP-II"/>
</dbReference>
<dbReference type="PANTHER" id="PTHR45982:SF3">
    <property type="entry name" value="F-BOX PROTEIN POF9"/>
    <property type="match status" value="1"/>
</dbReference>
<dbReference type="PROSITE" id="PS50181">
    <property type="entry name" value="FBOX"/>
    <property type="match status" value="1"/>
</dbReference>
<organism evidence="4 5">
    <name type="scientific">Elsinoe australis</name>
    <dbReference type="NCBI Taxonomy" id="40998"/>
    <lineage>
        <taxon>Eukaryota</taxon>
        <taxon>Fungi</taxon>
        <taxon>Dikarya</taxon>
        <taxon>Ascomycota</taxon>
        <taxon>Pezizomycotina</taxon>
        <taxon>Dothideomycetes</taxon>
        <taxon>Dothideomycetidae</taxon>
        <taxon>Myriangiales</taxon>
        <taxon>Elsinoaceae</taxon>
        <taxon>Elsinoe</taxon>
    </lineage>
</organism>
<reference evidence="4 5" key="1">
    <citation type="submission" date="2017-05" db="EMBL/GenBank/DDBJ databases">
        <title>Draft genome sequence of Elsinoe australis.</title>
        <authorList>
            <person name="Cheng Q."/>
        </authorList>
    </citation>
    <scope>NUCLEOTIDE SEQUENCE [LARGE SCALE GENOMIC DNA]</scope>
    <source>
        <strain evidence="4 5">NL1</strain>
    </source>
</reference>
<keyword evidence="5" id="KW-1185">Reference proteome</keyword>
<dbReference type="EMBL" id="NHZQ01000331">
    <property type="protein sequence ID" value="PSK42995.1"/>
    <property type="molecule type" value="Genomic_DNA"/>
</dbReference>
<dbReference type="InterPro" id="IPR000408">
    <property type="entry name" value="Reg_chr_condens"/>
</dbReference>
<dbReference type="InterPro" id="IPR001810">
    <property type="entry name" value="F-box_dom"/>
</dbReference>
<dbReference type="PROSITE" id="PS50012">
    <property type="entry name" value="RCC1_3"/>
    <property type="match status" value="1"/>
</dbReference>
<feature type="compositionally biased region" description="Low complexity" evidence="2">
    <location>
        <begin position="758"/>
        <end position="767"/>
    </location>
</feature>
<feature type="compositionally biased region" description="Acidic residues" evidence="2">
    <location>
        <begin position="717"/>
        <end position="727"/>
    </location>
</feature>
<feature type="compositionally biased region" description="Pro residues" evidence="2">
    <location>
        <begin position="735"/>
        <end position="757"/>
    </location>
</feature>
<evidence type="ECO:0000313" key="4">
    <source>
        <dbReference type="EMBL" id="PSK42995.1"/>
    </source>
</evidence>
<protein>
    <recommendedName>
        <fullName evidence="3">F-box domain-containing protein</fullName>
    </recommendedName>
</protein>
<evidence type="ECO:0000259" key="3">
    <source>
        <dbReference type="PROSITE" id="PS50181"/>
    </source>
</evidence>
<dbReference type="AlphaFoldDB" id="A0A2P7Z456"/>
<dbReference type="SUPFAM" id="SSF81383">
    <property type="entry name" value="F-box domain"/>
    <property type="match status" value="1"/>
</dbReference>
<feature type="repeat" description="RCC1" evidence="1">
    <location>
        <begin position="81"/>
        <end position="151"/>
    </location>
</feature>
<dbReference type="PANTHER" id="PTHR45982">
    <property type="entry name" value="REGULATOR OF CHROMOSOME CONDENSATION"/>
    <property type="match status" value="1"/>
</dbReference>
<gene>
    <name evidence="4" type="ORF">B9Z65_6949</name>
</gene>
<dbReference type="InterPro" id="IPR051553">
    <property type="entry name" value="Ran_GTPase-activating"/>
</dbReference>
<feature type="region of interest" description="Disordered" evidence="2">
    <location>
        <begin position="668"/>
        <end position="841"/>
    </location>
</feature>
<feature type="compositionally biased region" description="Basic and acidic residues" evidence="2">
    <location>
        <begin position="769"/>
        <end position="788"/>
    </location>
</feature>
<dbReference type="OrthoDB" id="61110at2759"/>
<feature type="compositionally biased region" description="Pro residues" evidence="2">
    <location>
        <begin position="633"/>
        <end position="643"/>
    </location>
</feature>
<dbReference type="Gene3D" id="2.130.10.30">
    <property type="entry name" value="Regulator of chromosome condensation 1/beta-lactamase-inhibitor protein II"/>
    <property type="match status" value="1"/>
</dbReference>
<evidence type="ECO:0000256" key="2">
    <source>
        <dbReference type="SAM" id="MobiDB-lite"/>
    </source>
</evidence>